<gene>
    <name evidence="1" type="ORF">V6N11_022828</name>
</gene>
<evidence type="ECO:0000313" key="2">
    <source>
        <dbReference type="Proteomes" id="UP001396334"/>
    </source>
</evidence>
<dbReference type="EMBL" id="JBBPBN010000005">
    <property type="protein sequence ID" value="KAK9037930.1"/>
    <property type="molecule type" value="Genomic_DNA"/>
</dbReference>
<organism evidence="1 2">
    <name type="scientific">Hibiscus sabdariffa</name>
    <name type="common">roselle</name>
    <dbReference type="NCBI Taxonomy" id="183260"/>
    <lineage>
        <taxon>Eukaryota</taxon>
        <taxon>Viridiplantae</taxon>
        <taxon>Streptophyta</taxon>
        <taxon>Embryophyta</taxon>
        <taxon>Tracheophyta</taxon>
        <taxon>Spermatophyta</taxon>
        <taxon>Magnoliopsida</taxon>
        <taxon>eudicotyledons</taxon>
        <taxon>Gunneridae</taxon>
        <taxon>Pentapetalae</taxon>
        <taxon>rosids</taxon>
        <taxon>malvids</taxon>
        <taxon>Malvales</taxon>
        <taxon>Malvaceae</taxon>
        <taxon>Malvoideae</taxon>
        <taxon>Hibiscus</taxon>
    </lineage>
</organism>
<accession>A0ABR2TKD6</accession>
<name>A0ABR2TKD6_9ROSI</name>
<evidence type="ECO:0000313" key="1">
    <source>
        <dbReference type="EMBL" id="KAK9037930.1"/>
    </source>
</evidence>
<reference evidence="1 2" key="1">
    <citation type="journal article" date="2024" name="G3 (Bethesda)">
        <title>Genome assembly of Hibiscus sabdariffa L. provides insights into metabolisms of medicinal natural products.</title>
        <authorList>
            <person name="Kim T."/>
        </authorList>
    </citation>
    <scope>NUCLEOTIDE SEQUENCE [LARGE SCALE GENOMIC DNA]</scope>
    <source>
        <strain evidence="1">TK-2024</strain>
        <tissue evidence="1">Old leaves</tissue>
    </source>
</reference>
<dbReference type="Proteomes" id="UP001396334">
    <property type="component" value="Unassembled WGS sequence"/>
</dbReference>
<proteinExistence type="predicted"/>
<keyword evidence="2" id="KW-1185">Reference proteome</keyword>
<protein>
    <submittedName>
        <fullName evidence="1">Uncharacterized protein</fullName>
    </submittedName>
</protein>
<comment type="caution">
    <text evidence="1">The sequence shown here is derived from an EMBL/GenBank/DDBJ whole genome shotgun (WGS) entry which is preliminary data.</text>
</comment>
<sequence length="83" mass="9599">MNEEISRNAPFGRKVPRFGIAYLLQYSVKPTPAIFPIQMMMQPQGDPTGEHDPKDPDCYCEFFKRREVCIIGRTGWLKHENLG</sequence>